<evidence type="ECO:0000256" key="2">
    <source>
        <dbReference type="ARBA" id="ARBA00023015"/>
    </source>
</evidence>
<dbReference type="GO" id="GO:0031419">
    <property type="term" value="F:cobalamin binding"/>
    <property type="evidence" value="ECO:0007669"/>
    <property type="project" value="InterPro"/>
</dbReference>
<dbReference type="STRING" id="760192.Halhy_2911"/>
<dbReference type="SMART" id="SM00422">
    <property type="entry name" value="HTH_MERR"/>
    <property type="match status" value="1"/>
</dbReference>
<keyword evidence="4" id="KW-0804">Transcription</keyword>
<evidence type="ECO:0000256" key="4">
    <source>
        <dbReference type="ARBA" id="ARBA00023163"/>
    </source>
</evidence>
<dbReference type="HOGENOM" id="CLU_045945_3_0_10"/>
<dbReference type="SUPFAM" id="SSF52242">
    <property type="entry name" value="Cobalamin (vitamin B12)-binding domain"/>
    <property type="match status" value="1"/>
</dbReference>
<dbReference type="InterPro" id="IPR009061">
    <property type="entry name" value="DNA-bd_dom_put_sf"/>
</dbReference>
<dbReference type="InterPro" id="IPR036594">
    <property type="entry name" value="Meth_synthase_dom"/>
</dbReference>
<dbReference type="GO" id="GO:0003700">
    <property type="term" value="F:DNA-binding transcription factor activity"/>
    <property type="evidence" value="ECO:0007669"/>
    <property type="project" value="InterPro"/>
</dbReference>
<gene>
    <name evidence="6" type="ordered locus">Halhy_2911</name>
</gene>
<dbReference type="AlphaFoldDB" id="F4L477"/>
<protein>
    <submittedName>
        <fullName evidence="6">Regulatory protein MerR</fullName>
    </submittedName>
</protein>
<dbReference type="Pfam" id="PF13411">
    <property type="entry name" value="MerR_1"/>
    <property type="match status" value="1"/>
</dbReference>
<dbReference type="GO" id="GO:0003677">
    <property type="term" value="F:DNA binding"/>
    <property type="evidence" value="ECO:0007669"/>
    <property type="project" value="UniProtKB-KW"/>
</dbReference>
<dbReference type="RefSeq" id="WP_013765318.1">
    <property type="nucleotide sequence ID" value="NC_015510.1"/>
</dbReference>
<evidence type="ECO:0000313" key="6">
    <source>
        <dbReference type="EMBL" id="AEE50775.1"/>
    </source>
</evidence>
<dbReference type="KEGG" id="hhy:Halhy_2911"/>
<evidence type="ECO:0000256" key="3">
    <source>
        <dbReference type="ARBA" id="ARBA00023125"/>
    </source>
</evidence>
<dbReference type="Pfam" id="PF02607">
    <property type="entry name" value="B12-binding_2"/>
    <property type="match status" value="1"/>
</dbReference>
<keyword evidence="2" id="KW-0805">Transcription regulation</keyword>
<dbReference type="InterPro" id="IPR036724">
    <property type="entry name" value="Cobalamin-bd_sf"/>
</dbReference>
<name>F4L477_HALH1</name>
<dbReference type="InterPro" id="IPR047057">
    <property type="entry name" value="MerR_fam"/>
</dbReference>
<dbReference type="Gene3D" id="3.40.50.280">
    <property type="entry name" value="Cobalamin-binding domain"/>
    <property type="match status" value="1"/>
</dbReference>
<dbReference type="eggNOG" id="COG0789">
    <property type="taxonomic scope" value="Bacteria"/>
</dbReference>
<dbReference type="Proteomes" id="UP000008461">
    <property type="component" value="Chromosome"/>
</dbReference>
<keyword evidence="7" id="KW-1185">Reference proteome</keyword>
<accession>F4L477</accession>
<evidence type="ECO:0000256" key="1">
    <source>
        <dbReference type="ARBA" id="ARBA00022491"/>
    </source>
</evidence>
<keyword evidence="3" id="KW-0238">DNA-binding</keyword>
<reference key="2">
    <citation type="submission" date="2011-04" db="EMBL/GenBank/DDBJ databases">
        <title>Complete sequence of chromosome of Haliscomenobacter hydrossis DSM 1100.</title>
        <authorList>
            <consortium name="US DOE Joint Genome Institute (JGI-PGF)"/>
            <person name="Lucas S."/>
            <person name="Han J."/>
            <person name="Lapidus A."/>
            <person name="Bruce D."/>
            <person name="Goodwin L."/>
            <person name="Pitluck S."/>
            <person name="Peters L."/>
            <person name="Kyrpides N."/>
            <person name="Mavromatis K."/>
            <person name="Ivanova N."/>
            <person name="Ovchinnikova G."/>
            <person name="Pagani I."/>
            <person name="Daligault H."/>
            <person name="Detter J.C."/>
            <person name="Han C."/>
            <person name="Land M."/>
            <person name="Hauser L."/>
            <person name="Markowitz V."/>
            <person name="Cheng J.-F."/>
            <person name="Hugenholtz P."/>
            <person name="Woyke T."/>
            <person name="Wu D."/>
            <person name="Verbarg S."/>
            <person name="Frueling A."/>
            <person name="Brambilla E."/>
            <person name="Klenk H.-P."/>
            <person name="Eisen J.A."/>
        </authorList>
    </citation>
    <scope>NUCLEOTIDE SEQUENCE</scope>
    <source>
        <strain>DSM 1100</strain>
    </source>
</reference>
<dbReference type="Gene3D" id="1.10.1240.10">
    <property type="entry name" value="Methionine synthase domain"/>
    <property type="match status" value="1"/>
</dbReference>
<evidence type="ECO:0000259" key="5">
    <source>
        <dbReference type="PROSITE" id="PS50937"/>
    </source>
</evidence>
<dbReference type="Gene3D" id="1.10.1660.10">
    <property type="match status" value="1"/>
</dbReference>
<evidence type="ECO:0000313" key="7">
    <source>
        <dbReference type="Proteomes" id="UP000008461"/>
    </source>
</evidence>
<feature type="domain" description="HTH merR-type" evidence="5">
    <location>
        <begin position="3"/>
        <end position="72"/>
    </location>
</feature>
<dbReference type="eggNOG" id="COG5012">
    <property type="taxonomic scope" value="Bacteria"/>
</dbReference>
<dbReference type="InterPro" id="IPR003759">
    <property type="entry name" value="Cbl-bd_cap"/>
</dbReference>
<keyword evidence="1" id="KW-0678">Repressor</keyword>
<dbReference type="CDD" id="cd01104">
    <property type="entry name" value="HTH_MlrA-CarA"/>
    <property type="match status" value="1"/>
</dbReference>
<reference evidence="6 7" key="1">
    <citation type="journal article" date="2011" name="Stand. Genomic Sci.">
        <title>Complete genome sequence of Haliscomenobacter hydrossis type strain (O).</title>
        <authorList>
            <consortium name="US DOE Joint Genome Institute (JGI-PGF)"/>
            <person name="Daligault H."/>
            <person name="Lapidus A."/>
            <person name="Zeytun A."/>
            <person name="Nolan M."/>
            <person name="Lucas S."/>
            <person name="Del Rio T.G."/>
            <person name="Tice H."/>
            <person name="Cheng J.F."/>
            <person name="Tapia R."/>
            <person name="Han C."/>
            <person name="Goodwin L."/>
            <person name="Pitluck S."/>
            <person name="Liolios K."/>
            <person name="Pagani I."/>
            <person name="Ivanova N."/>
            <person name="Huntemann M."/>
            <person name="Mavromatis K."/>
            <person name="Mikhailova N."/>
            <person name="Pati A."/>
            <person name="Chen A."/>
            <person name="Palaniappan K."/>
            <person name="Land M."/>
            <person name="Hauser L."/>
            <person name="Brambilla E.M."/>
            <person name="Rohde M."/>
            <person name="Verbarg S."/>
            <person name="Goker M."/>
            <person name="Bristow J."/>
            <person name="Eisen J.A."/>
            <person name="Markowitz V."/>
            <person name="Hugenholtz P."/>
            <person name="Kyrpides N.C."/>
            <person name="Klenk H.P."/>
            <person name="Woyke T."/>
        </authorList>
    </citation>
    <scope>NUCLEOTIDE SEQUENCE [LARGE SCALE GENOMIC DNA]</scope>
    <source>
        <strain evidence="7">ATCC 27775 / DSM 1100 / LMG 10767 / O</strain>
    </source>
</reference>
<organism evidence="6 7">
    <name type="scientific">Haliscomenobacter hydrossis (strain ATCC 27775 / DSM 1100 / LMG 10767 / O)</name>
    <dbReference type="NCBI Taxonomy" id="760192"/>
    <lineage>
        <taxon>Bacteria</taxon>
        <taxon>Pseudomonadati</taxon>
        <taxon>Bacteroidota</taxon>
        <taxon>Saprospiria</taxon>
        <taxon>Saprospirales</taxon>
        <taxon>Haliscomenobacteraceae</taxon>
        <taxon>Haliscomenobacter</taxon>
    </lineage>
</organism>
<sequence>MAVYSIRDLEKLSGIKAHTIRIWEQRYGVIAPKRTKTNIRYYQDDDLKFLLNVALLNKNGIKISKIALMTRQAVAEKVAAISEINFEYSTQLDALTISMIEMDEQKFDRIISTNIHQLGFERTMLEVIYPFLDKLGVLWLTGSINPVQENFISYLIRQKIIVAINNEPIPQGNHVKKFIIYLPEGEKQELSLLFMHYILKSRRNQVLYLGQDISLSDLRDACKVHKPDFIFTMISETFSKEPVQRYVDKLSETFPDVQILLSGYQVVAQKVSASHNVRVLRSLDHTLEFLEFLNQPEPRRSGGVAQASMASPQS</sequence>
<proteinExistence type="predicted"/>
<dbReference type="InterPro" id="IPR000551">
    <property type="entry name" value="MerR-type_HTH_dom"/>
</dbReference>
<dbReference type="PROSITE" id="PS50937">
    <property type="entry name" value="HTH_MERR_2"/>
    <property type="match status" value="1"/>
</dbReference>
<dbReference type="PANTHER" id="PTHR30204">
    <property type="entry name" value="REDOX-CYCLING DRUG-SENSING TRANSCRIPTIONAL ACTIVATOR SOXR"/>
    <property type="match status" value="1"/>
</dbReference>
<dbReference type="OrthoDB" id="9800334at2"/>
<dbReference type="PANTHER" id="PTHR30204:SF69">
    <property type="entry name" value="MERR-FAMILY TRANSCRIPTIONAL REGULATOR"/>
    <property type="match status" value="1"/>
</dbReference>
<dbReference type="EMBL" id="CP002691">
    <property type="protein sequence ID" value="AEE50775.1"/>
    <property type="molecule type" value="Genomic_DNA"/>
</dbReference>
<dbReference type="SUPFAM" id="SSF46955">
    <property type="entry name" value="Putative DNA-binding domain"/>
    <property type="match status" value="1"/>
</dbReference>
<dbReference type="GO" id="GO:0046872">
    <property type="term" value="F:metal ion binding"/>
    <property type="evidence" value="ECO:0007669"/>
    <property type="project" value="InterPro"/>
</dbReference>